<dbReference type="GeneID" id="113798022"/>
<dbReference type="AlphaFoldDB" id="A0A6P6YHN8"/>
<keyword evidence="1" id="KW-0175">Coiled coil</keyword>
<dbReference type="KEGG" id="dpte:113798022"/>
<proteinExistence type="predicted"/>
<gene>
    <name evidence="3" type="primary">LOC113798022</name>
</gene>
<reference evidence="3" key="1">
    <citation type="submission" date="2025-08" db="UniProtKB">
        <authorList>
            <consortium name="RefSeq"/>
        </authorList>
    </citation>
    <scope>IDENTIFICATION</scope>
    <source>
        <strain evidence="3">Airmid</strain>
    </source>
</reference>
<evidence type="ECO:0000313" key="3">
    <source>
        <dbReference type="RefSeq" id="XP_027204301.1"/>
    </source>
</evidence>
<dbReference type="Pfam" id="PF15013">
    <property type="entry name" value="CCSMST1"/>
    <property type="match status" value="1"/>
</dbReference>
<sequence length="162" mass="19426">MIFLKRIISASLYPSHLMRQRTVLANLWILNSHHKRLQSNETDRNNVEDNSKPIQYTKSKAFRYKAYENFREIEEEPTVPSYNSLAIRLSFAIFFIYFILLREPNDIDDLLSRDLFEIVPELEIPMLEADIKRLEQQRVNVDDLKQKLNELKRLEKEKKQQS</sequence>
<keyword evidence="2" id="KW-1185">Reference proteome</keyword>
<dbReference type="OMA" id="LANLWIL"/>
<evidence type="ECO:0000256" key="1">
    <source>
        <dbReference type="SAM" id="Coils"/>
    </source>
</evidence>
<dbReference type="OrthoDB" id="5783753at2759"/>
<accession>A0A6P6YHN8</accession>
<feature type="coiled-coil region" evidence="1">
    <location>
        <begin position="127"/>
        <end position="161"/>
    </location>
</feature>
<dbReference type="Proteomes" id="UP000515146">
    <property type="component" value="Unplaced"/>
</dbReference>
<dbReference type="InterPro" id="IPR029160">
    <property type="entry name" value="UQCC4"/>
</dbReference>
<organism evidence="2 3">
    <name type="scientific">Dermatophagoides pteronyssinus</name>
    <name type="common">European house dust mite</name>
    <dbReference type="NCBI Taxonomy" id="6956"/>
    <lineage>
        <taxon>Eukaryota</taxon>
        <taxon>Metazoa</taxon>
        <taxon>Ecdysozoa</taxon>
        <taxon>Arthropoda</taxon>
        <taxon>Chelicerata</taxon>
        <taxon>Arachnida</taxon>
        <taxon>Acari</taxon>
        <taxon>Acariformes</taxon>
        <taxon>Sarcoptiformes</taxon>
        <taxon>Astigmata</taxon>
        <taxon>Psoroptidia</taxon>
        <taxon>Analgoidea</taxon>
        <taxon>Pyroglyphidae</taxon>
        <taxon>Dermatophagoidinae</taxon>
        <taxon>Dermatophagoides</taxon>
    </lineage>
</organism>
<name>A0A6P6YHN8_DERPT</name>
<dbReference type="RefSeq" id="XP_027204301.1">
    <property type="nucleotide sequence ID" value="XM_027348500.1"/>
</dbReference>
<dbReference type="InParanoid" id="A0A6P6YHN8"/>
<protein>
    <submittedName>
        <fullName evidence="3">Uncharacterized protein LOC113798022</fullName>
    </submittedName>
</protein>
<evidence type="ECO:0000313" key="2">
    <source>
        <dbReference type="Proteomes" id="UP000515146"/>
    </source>
</evidence>